<evidence type="ECO:0000259" key="3">
    <source>
        <dbReference type="Pfam" id="PF02517"/>
    </source>
</evidence>
<gene>
    <name evidence="4" type="ORF">ACFSXZ_15565</name>
</gene>
<keyword evidence="2" id="KW-1133">Transmembrane helix</keyword>
<organism evidence="4 5">
    <name type="scientific">Amycolatopsis pigmentata</name>
    <dbReference type="NCBI Taxonomy" id="450801"/>
    <lineage>
        <taxon>Bacteria</taxon>
        <taxon>Bacillati</taxon>
        <taxon>Actinomycetota</taxon>
        <taxon>Actinomycetes</taxon>
        <taxon>Pseudonocardiales</taxon>
        <taxon>Pseudonocardiaceae</taxon>
        <taxon>Amycolatopsis</taxon>
    </lineage>
</organism>
<dbReference type="InterPro" id="IPR003675">
    <property type="entry name" value="Rce1/LyrA-like_dom"/>
</dbReference>
<accession>A0ABW5FRT9</accession>
<name>A0ABW5FRT9_9PSEU</name>
<feature type="transmembrane region" description="Helical" evidence="2">
    <location>
        <begin position="77"/>
        <end position="102"/>
    </location>
</feature>
<evidence type="ECO:0000313" key="5">
    <source>
        <dbReference type="Proteomes" id="UP001597417"/>
    </source>
</evidence>
<dbReference type="PANTHER" id="PTHR35797:SF1">
    <property type="entry name" value="PROTEASE"/>
    <property type="match status" value="1"/>
</dbReference>
<keyword evidence="5" id="KW-1185">Reference proteome</keyword>
<protein>
    <submittedName>
        <fullName evidence="4">Type II CAAX prenyl endopeptidase Rce1 family protein</fullName>
    </submittedName>
</protein>
<dbReference type="RefSeq" id="WP_378265731.1">
    <property type="nucleotide sequence ID" value="NZ_JBHUKR010000007.1"/>
</dbReference>
<feature type="region of interest" description="Disordered" evidence="1">
    <location>
        <begin position="268"/>
        <end position="298"/>
    </location>
</feature>
<feature type="transmembrane region" description="Helical" evidence="2">
    <location>
        <begin position="160"/>
        <end position="177"/>
    </location>
</feature>
<feature type="compositionally biased region" description="Basic residues" evidence="1">
    <location>
        <begin position="274"/>
        <end position="286"/>
    </location>
</feature>
<evidence type="ECO:0000256" key="2">
    <source>
        <dbReference type="SAM" id="Phobius"/>
    </source>
</evidence>
<keyword evidence="2" id="KW-0472">Membrane</keyword>
<proteinExistence type="predicted"/>
<keyword evidence="2" id="KW-0812">Transmembrane</keyword>
<feature type="transmembrane region" description="Helical" evidence="2">
    <location>
        <begin position="122"/>
        <end position="139"/>
    </location>
</feature>
<evidence type="ECO:0000256" key="1">
    <source>
        <dbReference type="SAM" id="MobiDB-lite"/>
    </source>
</evidence>
<evidence type="ECO:0000313" key="4">
    <source>
        <dbReference type="EMBL" id="MFD2417743.1"/>
    </source>
</evidence>
<feature type="transmembrane region" description="Helical" evidence="2">
    <location>
        <begin position="215"/>
        <end position="235"/>
    </location>
</feature>
<feature type="transmembrane region" description="Helical" evidence="2">
    <location>
        <begin position="241"/>
        <end position="260"/>
    </location>
</feature>
<feature type="domain" description="CAAX prenyl protease 2/Lysostaphin resistance protein A-like" evidence="3">
    <location>
        <begin position="122"/>
        <end position="228"/>
    </location>
</feature>
<feature type="transmembrane region" description="Helical" evidence="2">
    <location>
        <begin position="183"/>
        <end position="208"/>
    </location>
</feature>
<dbReference type="Pfam" id="PF02517">
    <property type="entry name" value="Rce1-like"/>
    <property type="match status" value="1"/>
</dbReference>
<dbReference type="PANTHER" id="PTHR35797">
    <property type="entry name" value="PROTEASE-RELATED"/>
    <property type="match status" value="1"/>
</dbReference>
<reference evidence="5" key="1">
    <citation type="journal article" date="2019" name="Int. J. Syst. Evol. Microbiol.">
        <title>The Global Catalogue of Microorganisms (GCM) 10K type strain sequencing project: providing services to taxonomists for standard genome sequencing and annotation.</title>
        <authorList>
            <consortium name="The Broad Institute Genomics Platform"/>
            <consortium name="The Broad Institute Genome Sequencing Center for Infectious Disease"/>
            <person name="Wu L."/>
            <person name="Ma J."/>
        </authorList>
    </citation>
    <scope>NUCLEOTIDE SEQUENCE [LARGE SCALE GENOMIC DNA]</scope>
    <source>
        <strain evidence="5">CGMCC 4.7645</strain>
    </source>
</reference>
<feature type="transmembrane region" description="Helical" evidence="2">
    <location>
        <begin position="43"/>
        <end position="65"/>
    </location>
</feature>
<feature type="compositionally biased region" description="Basic and acidic residues" evidence="1">
    <location>
        <begin position="287"/>
        <end position="298"/>
    </location>
</feature>
<sequence length="298" mass="31530">MLRRLSGAGPTRPITFLALTFGFSWGGWAIALALGGDIAEPLVYLLYTVAACGPTLVAWLLALAGRPGTRQAGLAAVVRWLPAALLVGLAPSVGAAALAPLFGGPVLDLGQFAGHAADAGGWLPYVGLALVTGPLSEEFGWRGYLQPLLRRTMSPRRAPLVIGPIWGLWHLPLFFLVGTSQHAMGLLTAQGLGFFVVMVLQSVGLLSVSERLRGGVPAAVLLHLVLNMSIVLVPLGSLAVALVYLGIHALVALLLLRFALPGAERRKSSQAAGHRWRKPRRTRATARRQDHTAEQQPA</sequence>
<dbReference type="InterPro" id="IPR042150">
    <property type="entry name" value="MmRce1-like"/>
</dbReference>
<dbReference type="Proteomes" id="UP001597417">
    <property type="component" value="Unassembled WGS sequence"/>
</dbReference>
<dbReference type="EMBL" id="JBHUKR010000007">
    <property type="protein sequence ID" value="MFD2417743.1"/>
    <property type="molecule type" value="Genomic_DNA"/>
</dbReference>
<comment type="caution">
    <text evidence="4">The sequence shown here is derived from an EMBL/GenBank/DDBJ whole genome shotgun (WGS) entry which is preliminary data.</text>
</comment>